<dbReference type="InterPro" id="IPR023393">
    <property type="entry name" value="START-like_dom_sf"/>
</dbReference>
<dbReference type="RefSeq" id="WP_377484707.1">
    <property type="nucleotide sequence ID" value="NZ_JBHLTN010000038.1"/>
</dbReference>
<dbReference type="CDD" id="cd07822">
    <property type="entry name" value="SRPBCC_4"/>
    <property type="match status" value="1"/>
</dbReference>
<dbReference type="PANTHER" id="PTHR36166:SF1">
    <property type="entry name" value="SRPBCC DOMAIN-CONTAINING PROTEIN"/>
    <property type="match status" value="1"/>
</dbReference>
<reference evidence="1 2" key="1">
    <citation type="submission" date="2024-09" db="EMBL/GenBank/DDBJ databases">
        <authorList>
            <person name="Sun Q."/>
            <person name="Mori K."/>
        </authorList>
    </citation>
    <scope>NUCLEOTIDE SEQUENCE [LARGE SCALE GENOMIC DNA]</scope>
    <source>
        <strain evidence="1 2">NCAIM B.02336</strain>
    </source>
</reference>
<gene>
    <name evidence="1" type="ORF">ACFFGG_16540</name>
</gene>
<dbReference type="EMBL" id="JBHLTN010000038">
    <property type="protein sequence ID" value="MFC0594158.1"/>
    <property type="molecule type" value="Genomic_DNA"/>
</dbReference>
<dbReference type="PANTHER" id="PTHR36166">
    <property type="entry name" value="CHROMOSOME 9, WHOLE GENOME SHOTGUN SEQUENCE"/>
    <property type="match status" value="1"/>
</dbReference>
<keyword evidence="2" id="KW-1185">Reference proteome</keyword>
<dbReference type="InterPro" id="IPR019587">
    <property type="entry name" value="Polyketide_cyclase/dehydratase"/>
</dbReference>
<protein>
    <submittedName>
        <fullName evidence="1">SRPBCC family protein</fullName>
    </submittedName>
</protein>
<accession>A0ABV6PYP2</accession>
<proteinExistence type="predicted"/>
<dbReference type="Pfam" id="PF10604">
    <property type="entry name" value="Polyketide_cyc2"/>
    <property type="match status" value="1"/>
</dbReference>
<organism evidence="1 2">
    <name type="scientific">Ottowia pentelensis</name>
    <dbReference type="NCBI Taxonomy" id="511108"/>
    <lineage>
        <taxon>Bacteria</taxon>
        <taxon>Pseudomonadati</taxon>
        <taxon>Pseudomonadota</taxon>
        <taxon>Betaproteobacteria</taxon>
        <taxon>Burkholderiales</taxon>
        <taxon>Comamonadaceae</taxon>
        <taxon>Ottowia</taxon>
    </lineage>
</organism>
<evidence type="ECO:0000313" key="2">
    <source>
        <dbReference type="Proteomes" id="UP001589834"/>
    </source>
</evidence>
<name>A0ABV6PYP2_9BURK</name>
<dbReference type="Gene3D" id="3.30.530.20">
    <property type="match status" value="1"/>
</dbReference>
<evidence type="ECO:0000313" key="1">
    <source>
        <dbReference type="EMBL" id="MFC0594158.1"/>
    </source>
</evidence>
<dbReference type="SUPFAM" id="SSF55961">
    <property type="entry name" value="Bet v1-like"/>
    <property type="match status" value="1"/>
</dbReference>
<sequence>MAKHHLHTEIEIDASAQRVWAVLLDFASYPHWNPFIKSIAGVPRQGARLEVTVQPSGGKAMRFSPVVLTADAGRELRWLGRFLLPGVFDGEHRLLIEPLGEGKVRFQQSERFSGLLVGPSRGSLDRDTRRGFDDMNRALKARVEEGAPERA</sequence>
<comment type="caution">
    <text evidence="1">The sequence shown here is derived from an EMBL/GenBank/DDBJ whole genome shotgun (WGS) entry which is preliminary data.</text>
</comment>
<dbReference type="Proteomes" id="UP001589834">
    <property type="component" value="Unassembled WGS sequence"/>
</dbReference>